<sequence>MYRTLVVGRAVADPERFRQLLGRMRPGGMEAEFTEQGAPGWKKAAGLRPDLILLALEGSEEEAEEAVREWKTRQPQAKLAAVKLGGGAGPAAGSAGESEALPGPLEAGAAAGLIGELAARLHAERREREAELRLAERTMELMPLTEQELVLSLMLEDEPEEVLGPLFAGLGLSEVYGRAAVIALPEADGALQLPAGMGAVQLYEAVRSKAKADGEFAVVGPAVGRWLAVLRLGTRPQAEAPGFEGSCRAWAESLAGFLTMQLGLRCLIGLGCLGQGAEGLRQSLREAAEAMEPAGGEGAAKAAEVPWAAGRDVIRQELRLLREERERRLRPAVQPEPGAAEAAGGVEPIPSGALDVPFAPTGR</sequence>
<dbReference type="KEGG" id="pmq:PM3016_7285"/>
<dbReference type="EMBL" id="CP003235">
    <property type="protein sequence ID" value="AFC33861.1"/>
    <property type="molecule type" value="Genomic_DNA"/>
</dbReference>
<feature type="domain" description="CdaR GGDEF-like" evidence="2">
    <location>
        <begin position="179"/>
        <end position="291"/>
    </location>
</feature>
<evidence type="ECO:0000256" key="1">
    <source>
        <dbReference type="SAM" id="MobiDB-lite"/>
    </source>
</evidence>
<gene>
    <name evidence="3" type="ORF">PM3016_7285</name>
</gene>
<feature type="compositionally biased region" description="Low complexity" evidence="1">
    <location>
        <begin position="331"/>
        <end position="350"/>
    </location>
</feature>
<evidence type="ECO:0000259" key="2">
    <source>
        <dbReference type="Pfam" id="PF17853"/>
    </source>
</evidence>
<dbReference type="InterPro" id="IPR041522">
    <property type="entry name" value="CdaR_GGDEF"/>
</dbReference>
<evidence type="ECO:0000313" key="3">
    <source>
        <dbReference type="EMBL" id="AFC33861.1"/>
    </source>
</evidence>
<reference evidence="3 4" key="1">
    <citation type="journal article" date="2012" name="J. Bacteriol.">
        <title>Complete Genome Sequence of Paenibacillus mucilaginosus 3016, a Bacterium Functional as Microbial Fertilizer.</title>
        <authorList>
            <person name="Ma M."/>
            <person name="Wang Z."/>
            <person name="Li L."/>
            <person name="Jiang X."/>
            <person name="Guan D."/>
            <person name="Cao F."/>
            <person name="Chen H."/>
            <person name="Wang X."/>
            <person name="Shen D."/>
            <person name="Du B."/>
            <person name="Li J."/>
        </authorList>
    </citation>
    <scope>NUCLEOTIDE SEQUENCE [LARGE SCALE GENOMIC DNA]</scope>
    <source>
        <strain evidence="3 4">3016</strain>
    </source>
</reference>
<protein>
    <recommendedName>
        <fullName evidence="2">CdaR GGDEF-like domain-containing protein</fullName>
    </recommendedName>
</protein>
<evidence type="ECO:0000313" key="4">
    <source>
        <dbReference type="Proteomes" id="UP000007523"/>
    </source>
</evidence>
<dbReference type="Pfam" id="PF17853">
    <property type="entry name" value="GGDEF_2"/>
    <property type="match status" value="1"/>
</dbReference>
<dbReference type="AlphaFoldDB" id="H6NE85"/>
<dbReference type="Proteomes" id="UP000007523">
    <property type="component" value="Chromosome"/>
</dbReference>
<accession>H6NE85</accession>
<dbReference type="HOGENOM" id="CLU_756137_0_0_9"/>
<dbReference type="RefSeq" id="WP_014372667.1">
    <property type="nucleotide sequence ID" value="NC_016935.1"/>
</dbReference>
<proteinExistence type="predicted"/>
<feature type="region of interest" description="Disordered" evidence="1">
    <location>
        <begin position="325"/>
        <end position="363"/>
    </location>
</feature>
<keyword evidence="4" id="KW-1185">Reference proteome</keyword>
<organism evidence="3 4">
    <name type="scientific">Paenibacillus mucilaginosus 3016</name>
    <dbReference type="NCBI Taxonomy" id="1116391"/>
    <lineage>
        <taxon>Bacteria</taxon>
        <taxon>Bacillati</taxon>
        <taxon>Bacillota</taxon>
        <taxon>Bacilli</taxon>
        <taxon>Bacillales</taxon>
        <taxon>Paenibacillaceae</taxon>
        <taxon>Paenibacillus</taxon>
    </lineage>
</organism>
<name>H6NE85_9BACL</name>